<keyword evidence="5" id="KW-0812">Transmembrane</keyword>
<protein>
    <recommendedName>
        <fullName evidence="8">L domain-like protein</fullName>
    </recommendedName>
</protein>
<feature type="transmembrane region" description="Helical" evidence="5">
    <location>
        <begin position="96"/>
        <end position="117"/>
    </location>
</feature>
<evidence type="ECO:0000256" key="4">
    <source>
        <dbReference type="SAM" id="MobiDB-lite"/>
    </source>
</evidence>
<feature type="compositionally biased region" description="Acidic residues" evidence="4">
    <location>
        <begin position="125"/>
        <end position="139"/>
    </location>
</feature>
<dbReference type="AlphaFoldDB" id="A0ABD3N937"/>
<dbReference type="InterPro" id="IPR051716">
    <property type="entry name" value="Plant_RL_S/T_kinase"/>
</dbReference>
<comment type="caution">
    <text evidence="6">The sequence shown here is derived from an EMBL/GenBank/DDBJ whole genome shotgun (WGS) entry which is preliminary data.</text>
</comment>
<gene>
    <name evidence="6" type="ORF">ACHAW5_007327</name>
</gene>
<proteinExistence type="predicted"/>
<dbReference type="SUPFAM" id="SSF52058">
    <property type="entry name" value="L domain-like"/>
    <property type="match status" value="1"/>
</dbReference>
<feature type="compositionally biased region" description="Basic and acidic residues" evidence="4">
    <location>
        <begin position="23"/>
        <end position="32"/>
    </location>
</feature>
<reference evidence="6 7" key="1">
    <citation type="submission" date="2024-10" db="EMBL/GenBank/DDBJ databases">
        <title>Updated reference genomes for cyclostephanoid diatoms.</title>
        <authorList>
            <person name="Roberts W.R."/>
            <person name="Alverson A.J."/>
        </authorList>
    </citation>
    <scope>NUCLEOTIDE SEQUENCE [LARGE SCALE GENOMIC DNA]</scope>
    <source>
        <strain evidence="6 7">AJA276-08</strain>
    </source>
</reference>
<dbReference type="InterPro" id="IPR001611">
    <property type="entry name" value="Leu-rich_rpt"/>
</dbReference>
<evidence type="ECO:0008006" key="8">
    <source>
        <dbReference type="Google" id="ProtNLM"/>
    </source>
</evidence>
<evidence type="ECO:0000256" key="5">
    <source>
        <dbReference type="SAM" id="Phobius"/>
    </source>
</evidence>
<keyword evidence="7" id="KW-1185">Reference proteome</keyword>
<evidence type="ECO:0000313" key="6">
    <source>
        <dbReference type="EMBL" id="KAL3772472.1"/>
    </source>
</evidence>
<dbReference type="Pfam" id="PF00560">
    <property type="entry name" value="LRR_1"/>
    <property type="match status" value="3"/>
</dbReference>
<dbReference type="PANTHER" id="PTHR48053:SF71">
    <property type="entry name" value="LEUCINE RICH REPEAT FAMILY PROTEIN, EXPRESSED"/>
    <property type="match status" value="1"/>
</dbReference>
<dbReference type="Proteomes" id="UP001530315">
    <property type="component" value="Unassembled WGS sequence"/>
</dbReference>
<sequence>MRSGTSFDDNGGDSGELAASTIDRQRGSYHADDDSDVSSNVSSNDVDDENPEAAALAPPPMPLVAAAAAASVGAMTNDTRRRYRAPLPRTRGGRCLAFLVVCLLLAGIGLALAFLVFDVLGEDGSNAEDESDRDVDVDNGGEGGAPTDPPSSTMTMPEQDDLGGAIEYHVVMQEVSDLASFSDLGGEGSSSSPQQEARDFMIFKDMLPLAVADEDGETDWQQATTNVDDDLIVPGAAAPAAAADSGSSRPYLDMSSPAYRVAQRYSIVVLYHATNGTNWFSSDLWLEPGVHECDFVGVTCEYANMPSITLREAITDPDALPHHEDGTVDVIIERVVVAIDLPENNIGGIIPREVAGLPYLRRLGLWSNVIGGSIPPELGALARLSSLLLDDNLFVGNIPGEFGTLTEMTDLSLGPNAGISGRIPEEIGDMLRLERLNLSEMSLMGPIPTSFGRLTNLTELNLRGNELGRGLPEEMKDLVNLESLILSDNDFTGSIPRSWRSLVKLERLEIQSNDMSFDVDEDICSLRSNSEGSFGSLETFVADFTVVKIVMRIQGGFKKQASI</sequence>
<keyword evidence="2" id="KW-0732">Signal</keyword>
<feature type="region of interest" description="Disordered" evidence="4">
    <location>
        <begin position="1"/>
        <end position="57"/>
    </location>
</feature>
<dbReference type="FunFam" id="3.80.10.10:FF:000383">
    <property type="entry name" value="Leucine-rich repeat receptor protein kinase EMS1"/>
    <property type="match status" value="1"/>
</dbReference>
<organism evidence="6 7">
    <name type="scientific">Stephanodiscus triporus</name>
    <dbReference type="NCBI Taxonomy" id="2934178"/>
    <lineage>
        <taxon>Eukaryota</taxon>
        <taxon>Sar</taxon>
        <taxon>Stramenopiles</taxon>
        <taxon>Ochrophyta</taxon>
        <taxon>Bacillariophyta</taxon>
        <taxon>Coscinodiscophyceae</taxon>
        <taxon>Thalassiosirophycidae</taxon>
        <taxon>Stephanodiscales</taxon>
        <taxon>Stephanodiscaceae</taxon>
        <taxon>Stephanodiscus</taxon>
    </lineage>
</organism>
<comment type="subcellular location">
    <subcellularLocation>
        <location evidence="1">Membrane</location>
        <topology evidence="1">Single-pass membrane protein</topology>
    </subcellularLocation>
</comment>
<keyword evidence="5" id="KW-0472">Membrane</keyword>
<evidence type="ECO:0000256" key="1">
    <source>
        <dbReference type="ARBA" id="ARBA00004167"/>
    </source>
</evidence>
<name>A0ABD3N937_9STRA</name>
<dbReference type="EMBL" id="JALLAZ020001577">
    <property type="protein sequence ID" value="KAL3772472.1"/>
    <property type="molecule type" value="Genomic_DNA"/>
</dbReference>
<feature type="region of interest" description="Disordered" evidence="4">
    <location>
        <begin position="125"/>
        <end position="159"/>
    </location>
</feature>
<dbReference type="Gene3D" id="3.80.10.10">
    <property type="entry name" value="Ribonuclease Inhibitor"/>
    <property type="match status" value="2"/>
</dbReference>
<keyword evidence="3" id="KW-0677">Repeat</keyword>
<keyword evidence="5" id="KW-1133">Transmembrane helix</keyword>
<accession>A0ABD3N937</accession>
<dbReference type="PANTHER" id="PTHR48053">
    <property type="entry name" value="LEUCINE RICH REPEAT FAMILY PROTEIN, EXPRESSED"/>
    <property type="match status" value="1"/>
</dbReference>
<evidence type="ECO:0000256" key="2">
    <source>
        <dbReference type="ARBA" id="ARBA00022729"/>
    </source>
</evidence>
<evidence type="ECO:0000313" key="7">
    <source>
        <dbReference type="Proteomes" id="UP001530315"/>
    </source>
</evidence>
<dbReference type="InterPro" id="IPR032675">
    <property type="entry name" value="LRR_dom_sf"/>
</dbReference>
<evidence type="ECO:0000256" key="3">
    <source>
        <dbReference type="ARBA" id="ARBA00022737"/>
    </source>
</evidence>
<dbReference type="GO" id="GO:0016020">
    <property type="term" value="C:membrane"/>
    <property type="evidence" value="ECO:0007669"/>
    <property type="project" value="UniProtKB-SubCell"/>
</dbReference>
<feature type="transmembrane region" description="Helical" evidence="5">
    <location>
        <begin position="53"/>
        <end position="75"/>
    </location>
</feature>